<keyword evidence="1 3" id="KW-0479">Metal-binding</keyword>
<dbReference type="PANTHER" id="PTHR10819">
    <property type="entry name" value="PHOSPHOTRIESTERASE-RELATED"/>
    <property type="match status" value="1"/>
</dbReference>
<organism evidence="5 6">
    <name type="scientific">Mycolicibacterium porcinum</name>
    <dbReference type="NCBI Taxonomy" id="39693"/>
    <lineage>
        <taxon>Bacteria</taxon>
        <taxon>Bacillati</taxon>
        <taxon>Actinomycetota</taxon>
        <taxon>Actinomycetes</taxon>
        <taxon>Mycobacteriales</taxon>
        <taxon>Mycobacteriaceae</taxon>
        <taxon>Mycolicibacterium</taxon>
    </lineage>
</organism>
<feature type="binding site" evidence="3">
    <location>
        <position position="93"/>
    </location>
    <ligand>
        <name>a divalent metal cation</name>
        <dbReference type="ChEBI" id="CHEBI:60240"/>
        <label>1</label>
    </ligand>
</feature>
<dbReference type="Gene3D" id="3.20.20.140">
    <property type="entry name" value="Metal-dependent hydrolases"/>
    <property type="match status" value="1"/>
</dbReference>
<comment type="similarity">
    <text evidence="4">Belongs to the metallo-dependent hydrolases superfamily. Phosphotriesterase family.</text>
</comment>
<dbReference type="EMBL" id="JACKVC010000035">
    <property type="protein sequence ID" value="MCV7392969.1"/>
    <property type="molecule type" value="Genomic_DNA"/>
</dbReference>
<dbReference type="PANTHER" id="PTHR10819:SF3">
    <property type="entry name" value="PHOSPHOTRIESTERASE-RELATED PROTEIN"/>
    <property type="match status" value="1"/>
</dbReference>
<dbReference type="Pfam" id="PF02126">
    <property type="entry name" value="PTE"/>
    <property type="match status" value="1"/>
</dbReference>
<gene>
    <name evidence="5" type="ORF">H5P34_33470</name>
</gene>
<keyword evidence="2" id="KW-0378">Hydrolase</keyword>
<reference evidence="5" key="2">
    <citation type="journal article" date="2022" name="BMC Genomics">
        <title>Comparative genome analysis of mycobacteria focusing on tRNA and non-coding RNA.</title>
        <authorList>
            <person name="Behra P.R.K."/>
            <person name="Pettersson B.M.F."/>
            <person name="Ramesh M."/>
            <person name="Das S."/>
            <person name="Dasgupta S."/>
            <person name="Kirsebom L.A."/>
        </authorList>
    </citation>
    <scope>NUCLEOTIDE SEQUENCE</scope>
    <source>
        <strain evidence="5">DSM 44242</strain>
    </source>
</reference>
<dbReference type="AlphaFoldDB" id="A0AAW5TBX6"/>
<feature type="binding site" evidence="3">
    <location>
        <position position="231"/>
    </location>
    <ligand>
        <name>a divalent metal cation</name>
        <dbReference type="ChEBI" id="CHEBI:60240"/>
        <label>2</label>
    </ligand>
</feature>
<comment type="caution">
    <text evidence="4">Lacks conserved residue(s) required for the propagation of feature annotation.</text>
</comment>
<proteinExistence type="inferred from homology"/>
<evidence type="ECO:0000313" key="6">
    <source>
        <dbReference type="Proteomes" id="UP001141659"/>
    </source>
</evidence>
<dbReference type="Proteomes" id="UP001141659">
    <property type="component" value="Unassembled WGS sequence"/>
</dbReference>
<reference evidence="5" key="1">
    <citation type="submission" date="2020-07" db="EMBL/GenBank/DDBJ databases">
        <authorList>
            <person name="Pettersson B.M.F."/>
            <person name="Behra P.R.K."/>
            <person name="Ramesh M."/>
            <person name="Das S."/>
            <person name="Dasgupta S."/>
            <person name="Kirsebom L.A."/>
        </authorList>
    </citation>
    <scope>NUCLEOTIDE SEQUENCE</scope>
    <source>
        <strain evidence="5">DSM 44242</strain>
    </source>
</reference>
<sequence length="408" mass="44683">MGASRARWGLLKRKKDGVTCTAVQYFSRSYPLDSSAVWRLVGCGSSTAAVLRACRQSDKKAFTELLLRMAMPIYTVLGPIAPSELGTTSMHEHLLIDGRVWFEPAREPLPEPPTVSIENLGFVHWNLVSLEGNLVIDDVDLAVHELKYLATIPNAGLVDLTNIGLGRRISDLAAISQRSGVHVMSGCGFYVHDSHPDFVEQWSVDQLAELLISELRDGVENSGIKAALIGEIGTSSPVTQREKKVLAAAGAAAVETQASVSIHLEPRGAEALAVLDILLGQGVSPDRVIMGHLDEHLDKGYHNEVAQSGVAMAFDTFGSDFYFSGLFKDPTDLERIDHLMPLLGEGHAEQLVLACDVWTKANLKSYGGFGYDHLHRRILPLLRDEYGVADEIITQMMVENPRRLLNRP</sequence>
<dbReference type="InterPro" id="IPR032466">
    <property type="entry name" value="Metal_Hydrolase"/>
</dbReference>
<evidence type="ECO:0000313" key="5">
    <source>
        <dbReference type="EMBL" id="MCV7392969.1"/>
    </source>
</evidence>
<feature type="binding site" evidence="3">
    <location>
        <position position="263"/>
    </location>
    <ligand>
        <name>a divalent metal cation</name>
        <dbReference type="ChEBI" id="CHEBI:60240"/>
        <label>2</label>
    </ligand>
</feature>
<comment type="caution">
    <text evidence="5">The sequence shown here is derived from an EMBL/GenBank/DDBJ whole genome shotgun (WGS) entry which is preliminary data.</text>
</comment>
<dbReference type="GO" id="GO:0008270">
    <property type="term" value="F:zinc ion binding"/>
    <property type="evidence" value="ECO:0007669"/>
    <property type="project" value="InterPro"/>
</dbReference>
<accession>A0AAW5TBX6</accession>
<dbReference type="GO" id="GO:0016787">
    <property type="term" value="F:hydrolase activity"/>
    <property type="evidence" value="ECO:0007669"/>
    <property type="project" value="UniProtKB-KW"/>
</dbReference>
<name>A0AAW5TBX6_9MYCO</name>
<comment type="cofactor">
    <cofactor evidence="3">
        <name>a divalent metal cation</name>
        <dbReference type="ChEBI" id="CHEBI:60240"/>
    </cofactor>
    <text evidence="3">Binds 2 divalent metal cations per subunit.</text>
</comment>
<feature type="binding site" evidence="3">
    <location>
        <position position="292"/>
    </location>
    <ligand>
        <name>a divalent metal cation</name>
        <dbReference type="ChEBI" id="CHEBI:60240"/>
        <label>2</label>
    </ligand>
</feature>
<feature type="binding site" evidence="3">
    <location>
        <position position="356"/>
    </location>
    <ligand>
        <name>a divalent metal cation</name>
        <dbReference type="ChEBI" id="CHEBI:60240"/>
        <label>1</label>
    </ligand>
</feature>
<feature type="binding site" evidence="3">
    <location>
        <position position="91"/>
    </location>
    <ligand>
        <name>a divalent metal cation</name>
        <dbReference type="ChEBI" id="CHEBI:60240"/>
        <label>1</label>
    </ligand>
</feature>
<evidence type="ECO:0000256" key="3">
    <source>
        <dbReference type="PIRSR" id="PIRSR601559-52"/>
    </source>
</evidence>
<dbReference type="SUPFAM" id="SSF51556">
    <property type="entry name" value="Metallo-dependent hydrolases"/>
    <property type="match status" value="1"/>
</dbReference>
<dbReference type="InterPro" id="IPR001559">
    <property type="entry name" value="Phosphotriesterase"/>
</dbReference>
<feature type="binding site" evidence="3">
    <location>
        <position position="231"/>
    </location>
    <ligand>
        <name>a divalent metal cation</name>
        <dbReference type="ChEBI" id="CHEBI:60240"/>
        <label>1</label>
    </ligand>
</feature>
<evidence type="ECO:0000256" key="1">
    <source>
        <dbReference type="ARBA" id="ARBA00022723"/>
    </source>
</evidence>
<evidence type="ECO:0000256" key="4">
    <source>
        <dbReference type="PROSITE-ProRule" id="PRU00679"/>
    </source>
</evidence>
<dbReference type="PROSITE" id="PS51347">
    <property type="entry name" value="PHOSPHOTRIESTERASE_2"/>
    <property type="match status" value="1"/>
</dbReference>
<protein>
    <submittedName>
        <fullName evidence="5">Phosphotriesterase</fullName>
    </submittedName>
</protein>
<evidence type="ECO:0000256" key="2">
    <source>
        <dbReference type="ARBA" id="ARBA00022801"/>
    </source>
</evidence>
<dbReference type="RefSeq" id="WP_081814183.1">
    <property type="nucleotide sequence ID" value="NZ_JACKVC010000035.1"/>
</dbReference>